<accession>A0A0E9RNW7</accession>
<evidence type="ECO:0000313" key="1">
    <source>
        <dbReference type="EMBL" id="JAH30769.1"/>
    </source>
</evidence>
<organism evidence="1">
    <name type="scientific">Anguilla anguilla</name>
    <name type="common">European freshwater eel</name>
    <name type="synonym">Muraena anguilla</name>
    <dbReference type="NCBI Taxonomy" id="7936"/>
    <lineage>
        <taxon>Eukaryota</taxon>
        <taxon>Metazoa</taxon>
        <taxon>Chordata</taxon>
        <taxon>Craniata</taxon>
        <taxon>Vertebrata</taxon>
        <taxon>Euteleostomi</taxon>
        <taxon>Actinopterygii</taxon>
        <taxon>Neopterygii</taxon>
        <taxon>Teleostei</taxon>
        <taxon>Anguilliformes</taxon>
        <taxon>Anguillidae</taxon>
        <taxon>Anguilla</taxon>
    </lineage>
</organism>
<protein>
    <submittedName>
        <fullName evidence="1">Uncharacterized protein</fullName>
    </submittedName>
</protein>
<reference evidence="1" key="1">
    <citation type="submission" date="2014-11" db="EMBL/GenBank/DDBJ databases">
        <authorList>
            <person name="Amaro Gonzalez C."/>
        </authorList>
    </citation>
    <scope>NUCLEOTIDE SEQUENCE</scope>
</reference>
<name>A0A0E9RNW7_ANGAN</name>
<proteinExistence type="predicted"/>
<dbReference type="EMBL" id="GBXM01077808">
    <property type="protein sequence ID" value="JAH30769.1"/>
    <property type="molecule type" value="Transcribed_RNA"/>
</dbReference>
<reference evidence="1" key="2">
    <citation type="journal article" date="2015" name="Fish Shellfish Immunol.">
        <title>Early steps in the European eel (Anguilla anguilla)-Vibrio vulnificus interaction in the gills: Role of the RtxA13 toxin.</title>
        <authorList>
            <person name="Callol A."/>
            <person name="Pajuelo D."/>
            <person name="Ebbesson L."/>
            <person name="Teles M."/>
            <person name="MacKenzie S."/>
            <person name="Amaro C."/>
        </authorList>
    </citation>
    <scope>NUCLEOTIDE SEQUENCE</scope>
</reference>
<sequence>MVYTRGANCCSAPICLHKYLAPKGTGGSSDNVIDTN</sequence>
<dbReference type="AlphaFoldDB" id="A0A0E9RNW7"/>